<evidence type="ECO:0000313" key="3">
    <source>
        <dbReference type="Proteomes" id="UP000325013"/>
    </source>
</evidence>
<sequence length="154" mass="17708">MKNQELAISLILIMALVLIVLSILTLALPDNNIIFRCLLRLAQRIRIFWGMYAMYMFVFLIAALADANQNIYMIISIILAVITILSIILPEDNGFFKVLLFIAKHSISMVFDFVYAHGSFFKDKKLVCMKFGSVYHRTHESSKCDKCGSQLYWN</sequence>
<gene>
    <name evidence="2" type="ORF">EPJ67_09880</name>
</gene>
<name>A0A5C8FYY3_9SPIR</name>
<proteinExistence type="predicted"/>
<dbReference type="EMBL" id="SAYJ01000019">
    <property type="protein sequence ID" value="TXJ54578.1"/>
    <property type="molecule type" value="Genomic_DNA"/>
</dbReference>
<protein>
    <submittedName>
        <fullName evidence="2">Uncharacterized protein</fullName>
    </submittedName>
</protein>
<keyword evidence="1" id="KW-0812">Transmembrane</keyword>
<feature type="transmembrane region" description="Helical" evidence="1">
    <location>
        <begin position="71"/>
        <end position="89"/>
    </location>
</feature>
<comment type="caution">
    <text evidence="2">The sequence shown here is derived from an EMBL/GenBank/DDBJ whole genome shotgun (WGS) entry which is preliminary data.</text>
</comment>
<feature type="transmembrane region" description="Helical" evidence="1">
    <location>
        <begin position="47"/>
        <end position="65"/>
    </location>
</feature>
<dbReference type="Proteomes" id="UP000325013">
    <property type="component" value="Unassembled WGS sequence"/>
</dbReference>
<evidence type="ECO:0000313" key="2">
    <source>
        <dbReference type="EMBL" id="TXJ54578.1"/>
    </source>
</evidence>
<reference evidence="2 3" key="1">
    <citation type="journal article" date="1992" name="Lakartidningen">
        <title>[Penicillin V and not amoxicillin is the first choice preparation in acute otitis].</title>
        <authorList>
            <person name="Kamme C."/>
            <person name="Lundgren K."/>
            <person name="Prellner K."/>
        </authorList>
    </citation>
    <scope>NUCLEOTIDE SEQUENCE [LARGE SCALE GENOMIC DNA]</scope>
    <source>
        <strain evidence="2 3">PC2777IV</strain>
    </source>
</reference>
<dbReference type="AlphaFoldDB" id="A0A5C8FYY3"/>
<keyword evidence="1" id="KW-0472">Membrane</keyword>
<evidence type="ECO:0000256" key="1">
    <source>
        <dbReference type="SAM" id="Phobius"/>
    </source>
</evidence>
<accession>A0A5C8FYY3</accession>
<dbReference type="RefSeq" id="WP_147529433.1">
    <property type="nucleotide sequence ID" value="NZ_SAYJ01000019.1"/>
</dbReference>
<feature type="transmembrane region" description="Helical" evidence="1">
    <location>
        <begin position="6"/>
        <end position="27"/>
    </location>
</feature>
<organism evidence="2 3">
    <name type="scientific">Brachyspira aalborgi</name>
    <dbReference type="NCBI Taxonomy" id="29522"/>
    <lineage>
        <taxon>Bacteria</taxon>
        <taxon>Pseudomonadati</taxon>
        <taxon>Spirochaetota</taxon>
        <taxon>Spirochaetia</taxon>
        <taxon>Brachyspirales</taxon>
        <taxon>Brachyspiraceae</taxon>
        <taxon>Brachyspira</taxon>
    </lineage>
</organism>
<keyword evidence="1" id="KW-1133">Transmembrane helix</keyword>